<dbReference type="Gene3D" id="3.40.50.300">
    <property type="entry name" value="P-loop containing nucleotide triphosphate hydrolases"/>
    <property type="match status" value="1"/>
</dbReference>
<dbReference type="InterPro" id="IPR039421">
    <property type="entry name" value="Type_1_exporter"/>
</dbReference>
<feature type="transmembrane region" description="Helical" evidence="9">
    <location>
        <begin position="367"/>
        <end position="385"/>
    </location>
</feature>
<dbReference type="InterPro" id="IPR003439">
    <property type="entry name" value="ABC_transporter-like_ATP-bd"/>
</dbReference>
<evidence type="ECO:0000313" key="12">
    <source>
        <dbReference type="EMBL" id="CAE6867606.1"/>
    </source>
</evidence>
<gene>
    <name evidence="12" type="primary">yojI</name>
    <name evidence="12" type="ORF">R70211_00933</name>
</gene>
<dbReference type="PROSITE" id="PS50893">
    <property type="entry name" value="ABC_TRANSPORTER_2"/>
    <property type="match status" value="1"/>
</dbReference>
<dbReference type="InterPro" id="IPR027417">
    <property type="entry name" value="P-loop_NTPase"/>
</dbReference>
<dbReference type="SMART" id="SM00382">
    <property type="entry name" value="AAA"/>
    <property type="match status" value="1"/>
</dbReference>
<organism evidence="12 13">
    <name type="scientific">Paraburkholderia domus</name>
    <dbReference type="NCBI Taxonomy" id="2793075"/>
    <lineage>
        <taxon>Bacteria</taxon>
        <taxon>Pseudomonadati</taxon>
        <taxon>Pseudomonadota</taxon>
        <taxon>Betaproteobacteria</taxon>
        <taxon>Burkholderiales</taxon>
        <taxon>Burkholderiaceae</taxon>
        <taxon>Paraburkholderia</taxon>
    </lineage>
</organism>
<dbReference type="PROSITE" id="PS50929">
    <property type="entry name" value="ABC_TM1F"/>
    <property type="match status" value="1"/>
</dbReference>
<dbReference type="AlphaFoldDB" id="A0A9N8QUX4"/>
<dbReference type="InterPro" id="IPR011527">
    <property type="entry name" value="ABC1_TM_dom"/>
</dbReference>
<feature type="domain" description="ABC transmembrane type-1" evidence="11">
    <location>
        <begin position="118"/>
        <end position="393"/>
    </location>
</feature>
<protein>
    <submittedName>
        <fullName evidence="12">ABC transporter ATP-binding/permease protein YojI</fullName>
    </submittedName>
</protein>
<dbReference type="EMBL" id="CAJNAS010000002">
    <property type="protein sequence ID" value="CAE6867606.1"/>
    <property type="molecule type" value="Genomic_DNA"/>
</dbReference>
<evidence type="ECO:0000313" key="13">
    <source>
        <dbReference type="Proteomes" id="UP000675121"/>
    </source>
</evidence>
<dbReference type="GO" id="GO:0140359">
    <property type="term" value="F:ABC-type transporter activity"/>
    <property type="evidence" value="ECO:0007669"/>
    <property type="project" value="InterPro"/>
</dbReference>
<evidence type="ECO:0000256" key="5">
    <source>
        <dbReference type="ARBA" id="ARBA00022741"/>
    </source>
</evidence>
<feature type="transmembrane region" description="Helical" evidence="9">
    <location>
        <begin position="152"/>
        <end position="175"/>
    </location>
</feature>
<feature type="domain" description="ABC transporter" evidence="10">
    <location>
        <begin position="429"/>
        <end position="664"/>
    </location>
</feature>
<dbReference type="Gene3D" id="1.20.1560.10">
    <property type="entry name" value="ABC transporter type 1, transmembrane domain"/>
    <property type="match status" value="1"/>
</dbReference>
<reference evidence="12" key="1">
    <citation type="submission" date="2021-02" db="EMBL/GenBank/DDBJ databases">
        <authorList>
            <person name="Vanwijnsberghe S."/>
        </authorList>
    </citation>
    <scope>NUCLEOTIDE SEQUENCE</scope>
    <source>
        <strain evidence="12">R-70211</strain>
    </source>
</reference>
<evidence type="ECO:0000259" key="11">
    <source>
        <dbReference type="PROSITE" id="PS50929"/>
    </source>
</evidence>
<keyword evidence="2" id="KW-1003">Cell membrane</keyword>
<feature type="transmembrane region" description="Helical" evidence="9">
    <location>
        <begin position="244"/>
        <end position="266"/>
    </location>
</feature>
<dbReference type="InterPro" id="IPR005898">
    <property type="entry name" value="Cyc_pep_transpt_SyrD/YojI"/>
</dbReference>
<sequence>MGRFIGVTIRACKSLPPLSIYSDCIVLIQHAAIDGKCLQRPFVYQARGVSLRPVDLPPVCAAFHRSIATHCDPLPMTAANERYDAPPSPSPSTTANAPGKPAMRLIVALLKRSRGAFAIALTACVLNGIASVLLVATLSRALSQPGAADMSLAMRFALCAVIALVTRVITGVLFARLSQDTMAQLREHVARRVAEAELRDVERIGAAPVQSVLTDDATNVSMLFFALPNLVMHGSIVFGCLGYLAWLSWPVCLLAVAAILVGSLGYHAGDKRAIASLEAAGRSQDKLFGYLGALFTGAKELKLHQARSRQFVDGQLGSAIDEVRDHRRQAFSAYAVGVGWIVFLFYVFLGVAAFWPALGVHADAPSASGYVVVFLFMLLPLDGLLNNVPTLNAARVSLDRIEKVMSEFGALRTAPPPDENASHTPYQTLTLRDVTHSYFHERDERMFRVGPVNLTFRPGELVFIVGGNGSGKTTLAKVLTGLYEPEDGTIELDGKPVGFAERAAYRQRFTAVFNDFHLFDALLGIVDPNAASRAQADARANALVAKLALDHKVQVVNGAFSTRALSTGQRKRLALVVAYLEDRPFYLFDEWAADQDPQFKAVFYEQLLPELRSRGKTVLVISHDDRYFHLADRVLKLDNGSIVSETYGAAQEVENDAIANGTMG</sequence>
<dbReference type="PANTHER" id="PTHR24221:SF654">
    <property type="entry name" value="ATP-BINDING CASSETTE SUB-FAMILY B MEMBER 6"/>
    <property type="match status" value="1"/>
</dbReference>
<evidence type="ECO:0000256" key="4">
    <source>
        <dbReference type="ARBA" id="ARBA00022692"/>
    </source>
</evidence>
<dbReference type="Proteomes" id="UP000675121">
    <property type="component" value="Unassembled WGS sequence"/>
</dbReference>
<dbReference type="GO" id="GO:0034040">
    <property type="term" value="F:ATPase-coupled lipid transmembrane transporter activity"/>
    <property type="evidence" value="ECO:0007669"/>
    <property type="project" value="TreeGrafter"/>
</dbReference>
<keyword evidence="13" id="KW-1185">Reference proteome</keyword>
<evidence type="ECO:0000256" key="3">
    <source>
        <dbReference type="ARBA" id="ARBA00022519"/>
    </source>
</evidence>
<dbReference type="SUPFAM" id="SSF52540">
    <property type="entry name" value="P-loop containing nucleoside triphosphate hydrolases"/>
    <property type="match status" value="1"/>
</dbReference>
<proteinExistence type="predicted"/>
<dbReference type="GO" id="GO:0016887">
    <property type="term" value="F:ATP hydrolysis activity"/>
    <property type="evidence" value="ECO:0007669"/>
    <property type="project" value="InterPro"/>
</dbReference>
<keyword evidence="3" id="KW-0997">Cell inner membrane</keyword>
<accession>A0A9N8QUX4</accession>
<evidence type="ECO:0000256" key="8">
    <source>
        <dbReference type="ARBA" id="ARBA00023136"/>
    </source>
</evidence>
<feature type="transmembrane region" description="Helical" evidence="9">
    <location>
        <begin position="333"/>
        <end position="355"/>
    </location>
</feature>
<dbReference type="Pfam" id="PF00005">
    <property type="entry name" value="ABC_tran"/>
    <property type="match status" value="1"/>
</dbReference>
<evidence type="ECO:0000256" key="9">
    <source>
        <dbReference type="SAM" id="Phobius"/>
    </source>
</evidence>
<dbReference type="GO" id="GO:0005886">
    <property type="term" value="C:plasma membrane"/>
    <property type="evidence" value="ECO:0007669"/>
    <property type="project" value="UniProtKB-SubCell"/>
</dbReference>
<evidence type="ECO:0000256" key="1">
    <source>
        <dbReference type="ARBA" id="ARBA00004651"/>
    </source>
</evidence>
<keyword evidence="4 9" id="KW-0812">Transmembrane</keyword>
<evidence type="ECO:0000256" key="7">
    <source>
        <dbReference type="ARBA" id="ARBA00022989"/>
    </source>
</evidence>
<evidence type="ECO:0000256" key="2">
    <source>
        <dbReference type="ARBA" id="ARBA00022475"/>
    </source>
</evidence>
<keyword evidence="6 12" id="KW-0067">ATP-binding</keyword>
<feature type="transmembrane region" description="Helical" evidence="9">
    <location>
        <begin position="116"/>
        <end position="140"/>
    </location>
</feature>
<comment type="caution">
    <text evidence="12">The sequence shown here is derived from an EMBL/GenBank/DDBJ whole genome shotgun (WGS) entry which is preliminary data.</text>
</comment>
<evidence type="ECO:0000259" key="10">
    <source>
        <dbReference type="PROSITE" id="PS50893"/>
    </source>
</evidence>
<dbReference type="InterPro" id="IPR036640">
    <property type="entry name" value="ABC1_TM_sf"/>
</dbReference>
<comment type="subcellular location">
    <subcellularLocation>
        <location evidence="1">Cell membrane</location>
        <topology evidence="1">Multi-pass membrane protein</topology>
    </subcellularLocation>
</comment>
<dbReference type="GO" id="GO:0005524">
    <property type="term" value="F:ATP binding"/>
    <property type="evidence" value="ECO:0007669"/>
    <property type="project" value="UniProtKB-KW"/>
</dbReference>
<dbReference type="SUPFAM" id="SSF90123">
    <property type="entry name" value="ABC transporter transmembrane region"/>
    <property type="match status" value="1"/>
</dbReference>
<dbReference type="GO" id="GO:1904680">
    <property type="term" value="F:peptide transmembrane transporter activity"/>
    <property type="evidence" value="ECO:0007669"/>
    <property type="project" value="InterPro"/>
</dbReference>
<dbReference type="NCBIfam" id="TIGR01194">
    <property type="entry name" value="cyc_pep_trnsptr"/>
    <property type="match status" value="1"/>
</dbReference>
<feature type="transmembrane region" description="Helical" evidence="9">
    <location>
        <begin position="220"/>
        <end position="238"/>
    </location>
</feature>
<dbReference type="CDD" id="cd03228">
    <property type="entry name" value="ABCC_MRP_Like"/>
    <property type="match status" value="1"/>
</dbReference>
<dbReference type="GO" id="GO:0015833">
    <property type="term" value="P:peptide transport"/>
    <property type="evidence" value="ECO:0007669"/>
    <property type="project" value="InterPro"/>
</dbReference>
<name>A0A9N8QUX4_9BURK</name>
<keyword evidence="5" id="KW-0547">Nucleotide-binding</keyword>
<dbReference type="PANTHER" id="PTHR24221">
    <property type="entry name" value="ATP-BINDING CASSETTE SUB-FAMILY B"/>
    <property type="match status" value="1"/>
</dbReference>
<evidence type="ECO:0000256" key="6">
    <source>
        <dbReference type="ARBA" id="ARBA00022840"/>
    </source>
</evidence>
<keyword evidence="7 9" id="KW-1133">Transmembrane helix</keyword>
<keyword evidence="8 9" id="KW-0472">Membrane</keyword>
<dbReference type="InterPro" id="IPR003593">
    <property type="entry name" value="AAA+_ATPase"/>
</dbReference>